<reference evidence="3 4" key="1">
    <citation type="submission" date="2019-06" db="EMBL/GenBank/DDBJ databases">
        <title>Draft genome sequence of Actinomyces oris CCUG 34288T.</title>
        <authorList>
            <person name="Salva-Serra F."/>
            <person name="Cardew S."/>
            <person name="Moore E."/>
        </authorList>
    </citation>
    <scope>NUCLEOTIDE SEQUENCE [LARGE SCALE GENOMIC DNA]</scope>
    <source>
        <strain evidence="3 4">CCUG 34288</strain>
    </source>
</reference>
<feature type="transmembrane region" description="Helical" evidence="2">
    <location>
        <begin position="132"/>
        <end position="157"/>
    </location>
</feature>
<sequence>MTTAAAPRPGPAAGPGADAPSPKREWWERLRDRTSRSRIFLALRRVRAVATWFALLVVLVAVVVSPTVRTALGAWVGCLWLVVCWFALARAKTVSWALTSGVFATGMPLALLIGMVSLWVCSAAGVTPSDASASLVVASVVEEVLKLTPLAVLALVAPGRVRRFLVSDWIVLGVAAGAAFEAVEEVTRRIMLLTGHGSSFLDRLLCPEGGVRQLKCNGASTYSLIPLSGASGDVFVYAGHAVVTGLVAGAIGLGIALWRRGRVHRGGYRAALQGLGILVPSWTWWVAVVDHMGRNASDYVLWLWTGGEAPSWPIEVTASLTNYGHGRGGILLLMMALAWVIDSRTLWGGGYVSALESDNYANRWGPWRWRVWAGVPRNAFGRFLADGACLVSVVGIEWRWAWMTLMEAAAFREPRLLLTTPAKLRIAREEAARAELDPAPEQWWRVRLAGLCAVAAGVLVIAMVPGLTRSMADGLGEGQPYWLAGILDALGAAWESLSWEQKLGLMLLAGAIILLSGGTLGLAFEVGMGVATVFGAARGAAALMRDPRGTVARYLSTHTPAEIALDLAATALTTVGGGAASAMGGQMARGAYAATREAKYASYLWRTDRTAWRQYVRNARRRLVHDETGAVRLQEWSPRNGLHHPGLRTPRPGRSDGGPGLWGNGKNYGSARSQLYEEQVTRVPIEQSYIVNGVEFDGYDGFALIDAKGPGYANPIKGTWSNEPKSTYRTDPVTGEVKRVKKGLIDTAKEQVEAVRATGADTPIQWHIAEKETFDELFNRQKFGKFPIEIELFYTPPN</sequence>
<dbReference type="EMBL" id="VICC01000001">
    <property type="protein sequence ID" value="TQD63508.1"/>
    <property type="molecule type" value="Genomic_DNA"/>
</dbReference>
<name>A0A508BV52_9ACTO</name>
<feature type="transmembrane region" description="Helical" evidence="2">
    <location>
        <begin position="448"/>
        <end position="468"/>
    </location>
</feature>
<feature type="transmembrane region" description="Helical" evidence="2">
    <location>
        <begin position="164"/>
        <end position="183"/>
    </location>
</feature>
<feature type="transmembrane region" description="Helical" evidence="2">
    <location>
        <begin position="234"/>
        <end position="258"/>
    </location>
</feature>
<proteinExistence type="predicted"/>
<dbReference type="GeneID" id="64214196"/>
<feature type="transmembrane region" description="Helical" evidence="2">
    <location>
        <begin position="504"/>
        <end position="524"/>
    </location>
</feature>
<keyword evidence="2" id="KW-0812">Transmembrane</keyword>
<dbReference type="AlphaFoldDB" id="A0A508BV52"/>
<feature type="transmembrane region" description="Helical" evidence="2">
    <location>
        <begin position="96"/>
        <end position="120"/>
    </location>
</feature>
<comment type="caution">
    <text evidence="3">The sequence shown here is derived from an EMBL/GenBank/DDBJ whole genome shotgun (WGS) entry which is preliminary data.</text>
</comment>
<feature type="transmembrane region" description="Helical" evidence="2">
    <location>
        <begin position="70"/>
        <end position="89"/>
    </location>
</feature>
<feature type="region of interest" description="Disordered" evidence="1">
    <location>
        <begin position="1"/>
        <end position="24"/>
    </location>
</feature>
<feature type="transmembrane region" description="Helical" evidence="2">
    <location>
        <begin position="270"/>
        <end position="287"/>
    </location>
</feature>
<evidence type="ECO:0000256" key="1">
    <source>
        <dbReference type="SAM" id="MobiDB-lite"/>
    </source>
</evidence>
<feature type="region of interest" description="Disordered" evidence="1">
    <location>
        <begin position="638"/>
        <end position="664"/>
    </location>
</feature>
<dbReference type="Proteomes" id="UP000317942">
    <property type="component" value="Unassembled WGS sequence"/>
</dbReference>
<gene>
    <name evidence="3" type="ORF">FK267_02760</name>
</gene>
<organism evidence="3 4">
    <name type="scientific">Actinomyces oris</name>
    <dbReference type="NCBI Taxonomy" id="544580"/>
    <lineage>
        <taxon>Bacteria</taxon>
        <taxon>Bacillati</taxon>
        <taxon>Actinomycetota</taxon>
        <taxon>Actinomycetes</taxon>
        <taxon>Actinomycetales</taxon>
        <taxon>Actinomycetaceae</taxon>
        <taxon>Actinomyces</taxon>
    </lineage>
</organism>
<evidence type="ECO:0000313" key="4">
    <source>
        <dbReference type="Proteomes" id="UP000317942"/>
    </source>
</evidence>
<keyword evidence="2" id="KW-0472">Membrane</keyword>
<feature type="transmembrane region" description="Helical" evidence="2">
    <location>
        <begin position="480"/>
        <end position="497"/>
    </location>
</feature>
<keyword evidence="2" id="KW-1133">Transmembrane helix</keyword>
<feature type="transmembrane region" description="Helical" evidence="2">
    <location>
        <begin position="46"/>
        <end position="64"/>
    </location>
</feature>
<protein>
    <submittedName>
        <fullName evidence="3">Uncharacterized protein</fullName>
    </submittedName>
</protein>
<feature type="transmembrane region" description="Helical" evidence="2">
    <location>
        <begin position="323"/>
        <end position="341"/>
    </location>
</feature>
<accession>A0A508BV52</accession>
<dbReference type="RefSeq" id="WP_141406180.1">
    <property type="nucleotide sequence ID" value="NZ_CP066060.1"/>
</dbReference>
<evidence type="ECO:0000256" key="2">
    <source>
        <dbReference type="SAM" id="Phobius"/>
    </source>
</evidence>
<evidence type="ECO:0000313" key="3">
    <source>
        <dbReference type="EMBL" id="TQD63508.1"/>
    </source>
</evidence>